<dbReference type="NCBIfam" id="TIGR01569">
    <property type="entry name" value="A_tha_TIGR01569"/>
    <property type="match status" value="1"/>
</dbReference>
<dbReference type="Pfam" id="PF04535">
    <property type="entry name" value="CASP_dom"/>
    <property type="match status" value="1"/>
</dbReference>
<feature type="domain" description="Casparian strip membrane protein" evidence="10">
    <location>
        <begin position="41"/>
        <end position="204"/>
    </location>
</feature>
<proteinExistence type="inferred from homology"/>
<keyword evidence="4 8" id="KW-1003">Cell membrane</keyword>
<evidence type="ECO:0000256" key="8">
    <source>
        <dbReference type="RuleBase" id="RU361233"/>
    </source>
</evidence>
<accession>A0A811RAB7</accession>
<dbReference type="Proteomes" id="UP000604825">
    <property type="component" value="Unassembled WGS sequence"/>
</dbReference>
<dbReference type="PANTHER" id="PTHR36488:SF8">
    <property type="entry name" value="CASP-LIKE PROTEIN 1U1"/>
    <property type="match status" value="1"/>
</dbReference>
<keyword evidence="7 8" id="KW-0472">Membrane</keyword>
<evidence type="ECO:0000256" key="7">
    <source>
        <dbReference type="ARBA" id="ARBA00023136"/>
    </source>
</evidence>
<comment type="caution">
    <text evidence="11">The sequence shown here is derived from an EMBL/GenBank/DDBJ whole genome shotgun (WGS) entry which is preliminary data.</text>
</comment>
<evidence type="ECO:0000256" key="4">
    <source>
        <dbReference type="ARBA" id="ARBA00022475"/>
    </source>
</evidence>
<evidence type="ECO:0000256" key="2">
    <source>
        <dbReference type="ARBA" id="ARBA00007651"/>
    </source>
</evidence>
<feature type="transmembrane region" description="Helical" evidence="8">
    <location>
        <begin position="94"/>
        <end position="115"/>
    </location>
</feature>
<evidence type="ECO:0000256" key="6">
    <source>
        <dbReference type="ARBA" id="ARBA00022989"/>
    </source>
</evidence>
<dbReference type="GO" id="GO:0005886">
    <property type="term" value="C:plasma membrane"/>
    <property type="evidence" value="ECO:0007669"/>
    <property type="project" value="UniProtKB-SubCell"/>
</dbReference>
<name>A0A811RAB7_9POAL</name>
<comment type="similarity">
    <text evidence="2 8">Belongs to the Casparian strip membrane proteins (CASP) family.</text>
</comment>
<keyword evidence="6 8" id="KW-1133">Transmembrane helix</keyword>
<dbReference type="InterPro" id="IPR006459">
    <property type="entry name" value="CASP/CASPL"/>
</dbReference>
<organism evidence="11 12">
    <name type="scientific">Miscanthus lutarioriparius</name>
    <dbReference type="NCBI Taxonomy" id="422564"/>
    <lineage>
        <taxon>Eukaryota</taxon>
        <taxon>Viridiplantae</taxon>
        <taxon>Streptophyta</taxon>
        <taxon>Embryophyta</taxon>
        <taxon>Tracheophyta</taxon>
        <taxon>Spermatophyta</taxon>
        <taxon>Magnoliopsida</taxon>
        <taxon>Liliopsida</taxon>
        <taxon>Poales</taxon>
        <taxon>Poaceae</taxon>
        <taxon>PACMAD clade</taxon>
        <taxon>Panicoideae</taxon>
        <taxon>Andropogonodae</taxon>
        <taxon>Andropogoneae</taxon>
        <taxon>Saccharinae</taxon>
        <taxon>Miscanthus</taxon>
    </lineage>
</organism>
<sequence>MDLERGSKMPPPSAPAVAAATTTTSTCCGNKRPQLRDRLVALQPVVLRAAAALATAAAAAVMALNAQSYTAVVAIIGTRPLTQTFTAKFRDTPAFVYFVIANAIAAAYNLVVLLVRRLILRRRMAGLVVHMLDMKQTHKANIFVKRNYTLTMALLATGTATAAAMAELGKNGNVHARWNPICDRFGSFCSRGGVALASSFTGVALMLALNLLSAASNAQCSPGQ</sequence>
<feature type="region of interest" description="Disordered" evidence="9">
    <location>
        <begin position="1"/>
        <end position="25"/>
    </location>
</feature>
<evidence type="ECO:0000313" key="11">
    <source>
        <dbReference type="EMBL" id="CAD6266963.1"/>
    </source>
</evidence>
<keyword evidence="5 8" id="KW-0812">Transmembrane</keyword>
<feature type="transmembrane region" description="Helical" evidence="8">
    <location>
        <begin position="194"/>
        <end position="212"/>
    </location>
</feature>
<dbReference type="PANTHER" id="PTHR36488">
    <property type="entry name" value="CASP-LIKE PROTEIN 1U1"/>
    <property type="match status" value="1"/>
</dbReference>
<protein>
    <recommendedName>
        <fullName evidence="8">CASP-like protein</fullName>
    </recommendedName>
</protein>
<dbReference type="InterPro" id="IPR044173">
    <property type="entry name" value="CASPL"/>
</dbReference>
<dbReference type="InterPro" id="IPR006702">
    <property type="entry name" value="CASP_dom"/>
</dbReference>
<evidence type="ECO:0000256" key="9">
    <source>
        <dbReference type="SAM" id="MobiDB-lite"/>
    </source>
</evidence>
<keyword evidence="12" id="KW-1185">Reference proteome</keyword>
<feature type="compositionally biased region" description="Low complexity" evidence="9">
    <location>
        <begin position="15"/>
        <end position="25"/>
    </location>
</feature>
<evidence type="ECO:0000256" key="3">
    <source>
        <dbReference type="ARBA" id="ARBA00011489"/>
    </source>
</evidence>
<comment type="subcellular location">
    <subcellularLocation>
        <location evidence="1 8">Cell membrane</location>
        <topology evidence="1 8">Multi-pass membrane protein</topology>
    </subcellularLocation>
</comment>
<comment type="subunit">
    <text evidence="3 8">Homodimer and heterodimers.</text>
</comment>
<evidence type="ECO:0000256" key="1">
    <source>
        <dbReference type="ARBA" id="ARBA00004651"/>
    </source>
</evidence>
<dbReference type="AlphaFoldDB" id="A0A811RAB7"/>
<gene>
    <name evidence="11" type="ORF">NCGR_LOCUS50268</name>
</gene>
<evidence type="ECO:0000259" key="10">
    <source>
        <dbReference type="Pfam" id="PF04535"/>
    </source>
</evidence>
<reference evidence="11" key="1">
    <citation type="submission" date="2020-10" db="EMBL/GenBank/DDBJ databases">
        <authorList>
            <person name="Han B."/>
            <person name="Lu T."/>
            <person name="Zhao Q."/>
            <person name="Huang X."/>
            <person name="Zhao Y."/>
        </authorList>
    </citation>
    <scope>NUCLEOTIDE SEQUENCE</scope>
</reference>
<evidence type="ECO:0000256" key="5">
    <source>
        <dbReference type="ARBA" id="ARBA00022692"/>
    </source>
</evidence>
<dbReference type="OrthoDB" id="610574at2759"/>
<comment type="caution">
    <text evidence="8">Lacks conserved residue(s) required for the propagation of feature annotation.</text>
</comment>
<evidence type="ECO:0000313" key="12">
    <source>
        <dbReference type="Proteomes" id="UP000604825"/>
    </source>
</evidence>
<dbReference type="EMBL" id="CAJGYO010000014">
    <property type="protein sequence ID" value="CAD6266963.1"/>
    <property type="molecule type" value="Genomic_DNA"/>
</dbReference>